<dbReference type="Pfam" id="PF05656">
    <property type="entry name" value="DUF805"/>
    <property type="match status" value="1"/>
</dbReference>
<keyword evidence="3" id="KW-1185">Reference proteome</keyword>
<name>A0ABQ1KTS2_9BURK</name>
<dbReference type="InterPro" id="IPR008523">
    <property type="entry name" value="DUF805"/>
</dbReference>
<reference evidence="3" key="1">
    <citation type="journal article" date="2019" name="Int. J. Syst. Evol. Microbiol.">
        <title>The Global Catalogue of Microorganisms (GCM) 10K type strain sequencing project: providing services to taxonomists for standard genome sequencing and annotation.</title>
        <authorList>
            <consortium name="The Broad Institute Genomics Platform"/>
            <consortium name="The Broad Institute Genome Sequencing Center for Infectious Disease"/>
            <person name="Wu L."/>
            <person name="Ma J."/>
        </authorList>
    </citation>
    <scope>NUCLEOTIDE SEQUENCE [LARGE SCALE GENOMIC DNA]</scope>
    <source>
        <strain evidence="3">CGMCC 1.15931</strain>
    </source>
</reference>
<organism evidence="2 3">
    <name type="scientific">Pseudoduganella buxea</name>
    <dbReference type="NCBI Taxonomy" id="1949069"/>
    <lineage>
        <taxon>Bacteria</taxon>
        <taxon>Pseudomonadati</taxon>
        <taxon>Pseudomonadota</taxon>
        <taxon>Betaproteobacteria</taxon>
        <taxon>Burkholderiales</taxon>
        <taxon>Oxalobacteraceae</taxon>
        <taxon>Telluria group</taxon>
        <taxon>Pseudoduganella</taxon>
    </lineage>
</organism>
<comment type="caution">
    <text evidence="2">The sequence shown here is derived from an EMBL/GenBank/DDBJ whole genome shotgun (WGS) entry which is preliminary data.</text>
</comment>
<evidence type="ECO:0000313" key="2">
    <source>
        <dbReference type="EMBL" id="GGC10848.1"/>
    </source>
</evidence>
<proteinExistence type="predicted"/>
<dbReference type="Proteomes" id="UP000622638">
    <property type="component" value="Unassembled WGS sequence"/>
</dbReference>
<gene>
    <name evidence="2" type="ORF">GCM10011572_35220</name>
</gene>
<keyword evidence="1" id="KW-1133">Transmembrane helix</keyword>
<evidence type="ECO:0000313" key="3">
    <source>
        <dbReference type="Proteomes" id="UP000622638"/>
    </source>
</evidence>
<keyword evidence="1" id="KW-0472">Membrane</keyword>
<sequence length="135" mass="14877">MYFASLPPWYVAGSFNHLPPGTASAMTFTESITTCFNKYATFDGVATRSEYWWFVLACWIASLLVGMVSNNLAIVVNLATIVPSLAAGCRRLHDTGRSGWWQLLGLVPVIGWIVLIVFMVQEGKPNRYDVTAAQA</sequence>
<feature type="transmembrane region" description="Helical" evidence="1">
    <location>
        <begin position="100"/>
        <end position="120"/>
    </location>
</feature>
<protein>
    <recommendedName>
        <fullName evidence="4">DUF805 domain-containing protein</fullName>
    </recommendedName>
</protein>
<feature type="transmembrane region" description="Helical" evidence="1">
    <location>
        <begin position="51"/>
        <end position="79"/>
    </location>
</feature>
<dbReference type="PANTHER" id="PTHR34980:SF2">
    <property type="entry name" value="INNER MEMBRANE PROTEIN YHAH-RELATED"/>
    <property type="match status" value="1"/>
</dbReference>
<evidence type="ECO:0008006" key="4">
    <source>
        <dbReference type="Google" id="ProtNLM"/>
    </source>
</evidence>
<dbReference type="EMBL" id="BMKG01000015">
    <property type="protein sequence ID" value="GGC10848.1"/>
    <property type="molecule type" value="Genomic_DNA"/>
</dbReference>
<dbReference type="PANTHER" id="PTHR34980">
    <property type="entry name" value="INNER MEMBRANE PROTEIN-RELATED-RELATED"/>
    <property type="match status" value="1"/>
</dbReference>
<keyword evidence="1" id="KW-0812">Transmembrane</keyword>
<evidence type="ECO:0000256" key="1">
    <source>
        <dbReference type="SAM" id="Phobius"/>
    </source>
</evidence>
<accession>A0ABQ1KTS2</accession>